<feature type="transmembrane region" description="Helical" evidence="1">
    <location>
        <begin position="104"/>
        <end position="124"/>
    </location>
</feature>
<reference evidence="2 3" key="1">
    <citation type="submission" date="2019-07" db="EMBL/GenBank/DDBJ databases">
        <title>WGS assembly of Gossypium tomentosum.</title>
        <authorList>
            <person name="Chen Z.J."/>
            <person name="Sreedasyam A."/>
            <person name="Ando A."/>
            <person name="Song Q."/>
            <person name="De L."/>
            <person name="Hulse-Kemp A."/>
            <person name="Ding M."/>
            <person name="Ye W."/>
            <person name="Kirkbride R."/>
            <person name="Jenkins J."/>
            <person name="Plott C."/>
            <person name="Lovell J."/>
            <person name="Lin Y.-M."/>
            <person name="Vaughn R."/>
            <person name="Liu B."/>
            <person name="Li W."/>
            <person name="Simpson S."/>
            <person name="Scheffler B."/>
            <person name="Saski C."/>
            <person name="Grover C."/>
            <person name="Hu G."/>
            <person name="Conover J."/>
            <person name="Carlson J."/>
            <person name="Shu S."/>
            <person name="Boston L."/>
            <person name="Williams M."/>
            <person name="Peterson D."/>
            <person name="Mcgee K."/>
            <person name="Jones D."/>
            <person name="Wendel J."/>
            <person name="Stelly D."/>
            <person name="Grimwood J."/>
            <person name="Schmutz J."/>
        </authorList>
    </citation>
    <scope>NUCLEOTIDE SEQUENCE [LARGE SCALE GENOMIC DNA]</scope>
    <source>
        <strain evidence="2">7179.01</strain>
    </source>
</reference>
<evidence type="ECO:0000313" key="2">
    <source>
        <dbReference type="EMBL" id="TYI08428.1"/>
    </source>
</evidence>
<gene>
    <name evidence="2" type="ORF">ES332_A09G001000v1</name>
</gene>
<proteinExistence type="predicted"/>
<dbReference type="Proteomes" id="UP000322667">
    <property type="component" value="Chromosome A09"/>
</dbReference>
<protein>
    <submittedName>
        <fullName evidence="2">Uncharacterized protein</fullName>
    </submittedName>
</protein>
<keyword evidence="1" id="KW-0472">Membrane</keyword>
<feature type="transmembrane region" description="Helical" evidence="1">
    <location>
        <begin position="28"/>
        <end position="48"/>
    </location>
</feature>
<dbReference type="EMBL" id="CM017618">
    <property type="protein sequence ID" value="TYI08428.1"/>
    <property type="molecule type" value="Genomic_DNA"/>
</dbReference>
<evidence type="ECO:0000256" key="1">
    <source>
        <dbReference type="SAM" id="Phobius"/>
    </source>
</evidence>
<evidence type="ECO:0000313" key="3">
    <source>
        <dbReference type="Proteomes" id="UP000322667"/>
    </source>
</evidence>
<accession>A0A5D2NWH8</accession>
<keyword evidence="1" id="KW-0812">Transmembrane</keyword>
<dbReference type="AlphaFoldDB" id="A0A5D2NWH8"/>
<feature type="transmembrane region" description="Helical" evidence="1">
    <location>
        <begin position="68"/>
        <end position="92"/>
    </location>
</feature>
<organism evidence="2 3">
    <name type="scientific">Gossypium tomentosum</name>
    <name type="common">Hawaiian cotton</name>
    <name type="synonym">Gossypium sandvicense</name>
    <dbReference type="NCBI Taxonomy" id="34277"/>
    <lineage>
        <taxon>Eukaryota</taxon>
        <taxon>Viridiplantae</taxon>
        <taxon>Streptophyta</taxon>
        <taxon>Embryophyta</taxon>
        <taxon>Tracheophyta</taxon>
        <taxon>Spermatophyta</taxon>
        <taxon>Magnoliopsida</taxon>
        <taxon>eudicotyledons</taxon>
        <taxon>Gunneridae</taxon>
        <taxon>Pentapetalae</taxon>
        <taxon>rosids</taxon>
        <taxon>malvids</taxon>
        <taxon>Malvales</taxon>
        <taxon>Malvaceae</taxon>
        <taxon>Malvoideae</taxon>
        <taxon>Gossypium</taxon>
    </lineage>
</organism>
<keyword evidence="3" id="KW-1185">Reference proteome</keyword>
<sequence length="169" mass="18469">MMRSGSHQLAIDSAKVILRDVTLKGLPLSRIILLIFCPFVLPFISRISRSSCFSWWLFGSLNTTIECLVGYRIPLVGVTATSFALSAVEWRLGWDPGFAVDCEYLISLMIYLSFFVLFALSSVASIPDSPPVCCIADCVSSKTLFSGSVCIFIPGTGCIMPDCSCFPEL</sequence>
<keyword evidence="1" id="KW-1133">Transmembrane helix</keyword>
<name>A0A5D2NWH8_GOSTO</name>